<gene>
    <name evidence="2" type="ORF">L0P57_10300</name>
</gene>
<dbReference type="Proteomes" id="UP001298681">
    <property type="component" value="Unassembled WGS sequence"/>
</dbReference>
<comment type="caution">
    <text evidence="2">The sequence shown here is derived from an EMBL/GenBank/DDBJ whole genome shotgun (WGS) entry which is preliminary data.</text>
</comment>
<feature type="transmembrane region" description="Helical" evidence="1">
    <location>
        <begin position="95"/>
        <end position="111"/>
    </location>
</feature>
<evidence type="ECO:0000313" key="2">
    <source>
        <dbReference type="EMBL" id="MCG4611319.1"/>
    </source>
</evidence>
<evidence type="ECO:0000313" key="3">
    <source>
        <dbReference type="Proteomes" id="UP001298681"/>
    </source>
</evidence>
<accession>A0ABS9MKH9</accession>
<protein>
    <submittedName>
        <fullName evidence="2">Uncharacterized protein</fullName>
    </submittedName>
</protein>
<name>A0ABS9MKH9_9FIRM</name>
<keyword evidence="1" id="KW-1133">Transmembrane helix</keyword>
<evidence type="ECO:0000256" key="1">
    <source>
        <dbReference type="SAM" id="Phobius"/>
    </source>
</evidence>
<keyword evidence="3" id="KW-1185">Reference proteome</keyword>
<sequence length="270" mass="30510">MTLRRLIWLIVSVILILTPVQLQQNIPIPLAILCVSVGCFIGSYPDIVVCMRVWKKEGLSLKRNRAIIETIIYEVIWTAILVFDFVFHWFGRERILIPTLLGIFLAAYFIYTRPFSAEDMAGKNPFVSVRILKREGPLDLTETPRSSEASTANVICIFTQAPSELQSVAQFLNQYPVNRKRQLGISSHTNSVEDSCEGNEGILLEIHLYYKDSNGSLDAVTYCINSQGDMHADGFPCGIGRFGQRNQAFYEALLRLFAEKSHSPLWEVSS</sequence>
<proteinExistence type="predicted"/>
<dbReference type="EMBL" id="JAKNHQ010000014">
    <property type="protein sequence ID" value="MCG4611319.1"/>
    <property type="molecule type" value="Genomic_DNA"/>
</dbReference>
<keyword evidence="1" id="KW-0812">Transmembrane</keyword>
<feature type="transmembrane region" description="Helical" evidence="1">
    <location>
        <begin position="32"/>
        <end position="54"/>
    </location>
</feature>
<keyword evidence="1" id="KW-0472">Membrane</keyword>
<reference evidence="2 3" key="1">
    <citation type="submission" date="2022-01" db="EMBL/GenBank/DDBJ databases">
        <title>Collection of gut derived symbiotic bacterial strains cultured from healthy donors.</title>
        <authorList>
            <person name="Lin H."/>
            <person name="Kohout C."/>
            <person name="Waligurski E."/>
            <person name="Pamer E.G."/>
        </authorList>
    </citation>
    <scope>NUCLEOTIDE SEQUENCE [LARGE SCALE GENOMIC DNA]</scope>
    <source>
        <strain evidence="2 3">DFI.7.58</strain>
    </source>
</reference>
<organism evidence="2 3">
    <name type="scientific">Anaeromassilibacillus senegalensis</name>
    <dbReference type="NCBI Taxonomy" id="1673717"/>
    <lineage>
        <taxon>Bacteria</taxon>
        <taxon>Bacillati</taxon>
        <taxon>Bacillota</taxon>
        <taxon>Clostridia</taxon>
        <taxon>Eubacteriales</taxon>
        <taxon>Acutalibacteraceae</taxon>
        <taxon>Anaeromassilibacillus</taxon>
    </lineage>
</organism>
<dbReference type="RefSeq" id="WP_191448848.1">
    <property type="nucleotide sequence ID" value="NZ_JAKNHQ010000014.1"/>
</dbReference>
<feature type="transmembrane region" description="Helical" evidence="1">
    <location>
        <begin position="66"/>
        <end position="89"/>
    </location>
</feature>